<dbReference type="EMBL" id="CP020953">
    <property type="protein sequence ID" value="AWI03043.1"/>
    <property type="molecule type" value="Genomic_DNA"/>
</dbReference>
<dbReference type="AlphaFoldDB" id="A0A2U8DJZ0"/>
<reference evidence="4" key="1">
    <citation type="submission" date="2017-04" db="EMBL/GenBank/DDBJ databases">
        <authorList>
            <person name="Song Y."/>
            <person name="Cho B.-K."/>
        </authorList>
    </citation>
    <scope>NUCLEOTIDE SEQUENCE [LARGE SCALE GENOMIC DNA]</scope>
    <source>
        <strain evidence="4">SL1</strain>
    </source>
</reference>
<evidence type="ECO:0000259" key="2">
    <source>
        <dbReference type="Pfam" id="PF10400"/>
    </source>
</evidence>
<dbReference type="OrthoDB" id="8595425at2"/>
<dbReference type="InterPro" id="IPR036388">
    <property type="entry name" value="WH-like_DNA-bd_sf"/>
</dbReference>
<keyword evidence="4" id="KW-1185">Reference proteome</keyword>
<sequence>MSLRYILLGFLNIHCMTGYKLKQLLDYSINNFWSVNLSQIYPTLNEMKKDGFLDVDIQVNEGTPNSKIYYITKKGKIELDKWMKETTPLPQTRNLFLAKLMIGTHFSKDLVITQLEEQLSLHEEALESLKKSFETEPVCMCNMEKHKLFRELIIDAGIKEEKASIEWCKETIEVLKESKF</sequence>
<dbReference type="SUPFAM" id="SSF46785">
    <property type="entry name" value="Winged helix' DNA-binding domain"/>
    <property type="match status" value="1"/>
</dbReference>
<proteinExistence type="predicted"/>
<feature type="domain" description="Transcription regulator PadR C-terminal" evidence="2">
    <location>
        <begin position="92"/>
        <end position="176"/>
    </location>
</feature>
<dbReference type="RefSeq" id="WP_032076060.1">
    <property type="nucleotide sequence ID" value="NZ_CP020953.1"/>
</dbReference>
<evidence type="ECO:0000313" key="3">
    <source>
        <dbReference type="EMBL" id="AWI03043.1"/>
    </source>
</evidence>
<evidence type="ECO:0000313" key="4">
    <source>
        <dbReference type="Proteomes" id="UP000244910"/>
    </source>
</evidence>
<dbReference type="PANTHER" id="PTHR43252">
    <property type="entry name" value="TRANSCRIPTIONAL REGULATOR YQJI"/>
    <property type="match status" value="1"/>
</dbReference>
<dbReference type="Gene3D" id="6.10.140.190">
    <property type="match status" value="1"/>
</dbReference>
<dbReference type="Gene3D" id="1.10.10.10">
    <property type="entry name" value="Winged helix-like DNA-binding domain superfamily/Winged helix DNA-binding domain"/>
    <property type="match status" value="1"/>
</dbReference>
<protein>
    <recommendedName>
        <fullName evidence="5">PadR family transcriptional regulator</fullName>
    </recommendedName>
</protein>
<dbReference type="PANTHER" id="PTHR43252:SF2">
    <property type="entry name" value="TRANSCRIPTION REGULATOR, PADR-LIKE FAMILY"/>
    <property type="match status" value="1"/>
</dbReference>
<organism evidence="3 4">
    <name type="scientific">Clostridium drakei</name>
    <dbReference type="NCBI Taxonomy" id="332101"/>
    <lineage>
        <taxon>Bacteria</taxon>
        <taxon>Bacillati</taxon>
        <taxon>Bacillota</taxon>
        <taxon>Clostridia</taxon>
        <taxon>Eubacteriales</taxon>
        <taxon>Clostridiaceae</taxon>
        <taxon>Clostridium</taxon>
    </lineage>
</organism>
<evidence type="ECO:0000259" key="1">
    <source>
        <dbReference type="Pfam" id="PF03551"/>
    </source>
</evidence>
<accession>A0A2U8DJZ0</accession>
<dbReference type="InterPro" id="IPR005149">
    <property type="entry name" value="Tscrpt_reg_PadR_N"/>
</dbReference>
<dbReference type="KEGG" id="cdrk:B9W14_00490"/>
<name>A0A2U8DJZ0_9CLOT</name>
<dbReference type="Pfam" id="PF03551">
    <property type="entry name" value="PadR"/>
    <property type="match status" value="1"/>
</dbReference>
<dbReference type="InterPro" id="IPR036390">
    <property type="entry name" value="WH_DNA-bd_sf"/>
</dbReference>
<dbReference type="InterPro" id="IPR018309">
    <property type="entry name" value="Tscrpt_reg_PadR_C"/>
</dbReference>
<dbReference type="Proteomes" id="UP000244910">
    <property type="component" value="Chromosome"/>
</dbReference>
<gene>
    <name evidence="3" type="ORF">B9W14_00490</name>
</gene>
<dbReference type="Pfam" id="PF10400">
    <property type="entry name" value="Vir_act_alpha_C"/>
    <property type="match status" value="1"/>
</dbReference>
<evidence type="ECO:0008006" key="5">
    <source>
        <dbReference type="Google" id="ProtNLM"/>
    </source>
</evidence>
<feature type="domain" description="Transcription regulator PadR N-terminal" evidence="1">
    <location>
        <begin position="7"/>
        <end position="80"/>
    </location>
</feature>